<evidence type="ECO:0008006" key="3">
    <source>
        <dbReference type="Google" id="ProtNLM"/>
    </source>
</evidence>
<dbReference type="InterPro" id="IPR047726">
    <property type="entry name" value="CsgH_dom"/>
</dbReference>
<dbReference type="Proteomes" id="UP000297739">
    <property type="component" value="Unassembled WGS sequence"/>
</dbReference>
<protein>
    <recommendedName>
        <fullName evidence="3">Curli assembly protein CsgC</fullName>
    </recommendedName>
</protein>
<sequence>MNNYWFFALAPLSAALWQVGVPNNGAPACRAHLESRLDGNQLTLVGYCQNSGAQPLTLRYELLTDKKGRSGTATNSQSGSFSVAAQQTTTLSKTTITIVPADFCRVKLRLLTSQGIVVSEDSLVHHPITQP</sequence>
<gene>
    <name evidence="1" type="ORF">E5J99_04825</name>
</gene>
<evidence type="ECO:0000313" key="1">
    <source>
        <dbReference type="EMBL" id="TGE18632.1"/>
    </source>
</evidence>
<dbReference type="AlphaFoldDB" id="A0A4Z0PS39"/>
<dbReference type="Gene3D" id="2.60.40.2420">
    <property type="match status" value="1"/>
</dbReference>
<reference evidence="1 2" key="1">
    <citation type="submission" date="2019-04" db="EMBL/GenBank/DDBJ databases">
        <authorList>
            <person name="Feng G."/>
            <person name="Zhang J."/>
            <person name="Zhu H."/>
        </authorList>
    </citation>
    <scope>NUCLEOTIDE SEQUENCE [LARGE SCALE GENOMIC DNA]</scope>
    <source>
        <strain evidence="1 2">JCM 17223</strain>
    </source>
</reference>
<accession>A0A4Z0PS39</accession>
<dbReference type="InterPro" id="IPR053722">
    <property type="entry name" value="Curli_assembly_CsgC/AgfC"/>
</dbReference>
<dbReference type="EMBL" id="SRLD01000006">
    <property type="protein sequence ID" value="TGE18632.1"/>
    <property type="molecule type" value="Genomic_DNA"/>
</dbReference>
<comment type="caution">
    <text evidence="1">The sequence shown here is derived from an EMBL/GenBank/DDBJ whole genome shotgun (WGS) entry which is preliminary data.</text>
</comment>
<dbReference type="RefSeq" id="WP_135496591.1">
    <property type="nucleotide sequence ID" value="NZ_SRLD01000006.1"/>
</dbReference>
<proteinExistence type="predicted"/>
<keyword evidence="2" id="KW-1185">Reference proteome</keyword>
<dbReference type="OrthoDB" id="886774at2"/>
<organism evidence="1 2">
    <name type="scientific">Hymenobacter elongatus</name>
    <dbReference type="NCBI Taxonomy" id="877208"/>
    <lineage>
        <taxon>Bacteria</taxon>
        <taxon>Pseudomonadati</taxon>
        <taxon>Bacteroidota</taxon>
        <taxon>Cytophagia</taxon>
        <taxon>Cytophagales</taxon>
        <taxon>Hymenobacteraceae</taxon>
        <taxon>Hymenobacter</taxon>
    </lineage>
</organism>
<evidence type="ECO:0000313" key="2">
    <source>
        <dbReference type="Proteomes" id="UP000297739"/>
    </source>
</evidence>
<name>A0A4Z0PS39_9BACT</name>
<dbReference type="NCBIfam" id="NF041112">
    <property type="entry name" value="chap_CsgH_alph"/>
    <property type="match status" value="1"/>
</dbReference>